<dbReference type="EMBL" id="BMNA01000003">
    <property type="protein sequence ID" value="GGL95951.1"/>
    <property type="molecule type" value="Genomic_DNA"/>
</dbReference>
<keyword evidence="2" id="KW-0812">Transmembrane</keyword>
<accession>A0A917WEK4</accession>
<dbReference type="AlphaFoldDB" id="A0A917WEK4"/>
<proteinExistence type="predicted"/>
<name>A0A917WEK4_9ACTN</name>
<comment type="caution">
    <text evidence="3">The sequence shown here is derived from an EMBL/GenBank/DDBJ whole genome shotgun (WGS) entry which is preliminary data.</text>
</comment>
<keyword evidence="2" id="KW-1133">Transmembrane helix</keyword>
<gene>
    <name evidence="3" type="ORF">GCM10011594_14560</name>
</gene>
<feature type="region of interest" description="Disordered" evidence="1">
    <location>
        <begin position="1"/>
        <end position="24"/>
    </location>
</feature>
<evidence type="ECO:0000313" key="4">
    <source>
        <dbReference type="Proteomes" id="UP000655208"/>
    </source>
</evidence>
<sequence>MPLGDGTARPDAPAAHDGPALPGVVHGVTGDRVGMGRRALGGAVLTAVLCIAVALPGLIGRHVTGTPALPAPPPAAAPDRCVDTAPPGAGPDGPEYPSTQIPGVTVGACDAGVWGRFVTVLPDTSASLLLSPDLWVRDVDACASAQAPAAGSVRRDGALTWYPAVTGQLHLVGPAALARAAGQVWLACLLTTRSGRPFDPRAAGGTVPFDWAAPAEFGDCYLGGPRVAGVRPPSCVEQHRGQVLARGTFDPTAATAPDVRRSCQRQAARLLGADDPTRDGRLVIAAVRDPDVPEEGAVLCTATTADSRTLVGTLIGLGSQPLPYG</sequence>
<reference evidence="3" key="2">
    <citation type="submission" date="2020-09" db="EMBL/GenBank/DDBJ databases">
        <authorList>
            <person name="Sun Q."/>
            <person name="Zhou Y."/>
        </authorList>
    </citation>
    <scope>NUCLEOTIDE SEQUENCE</scope>
    <source>
        <strain evidence="3">CGMCC 4.7308</strain>
    </source>
</reference>
<feature type="transmembrane region" description="Helical" evidence="2">
    <location>
        <begin position="39"/>
        <end position="59"/>
    </location>
</feature>
<evidence type="ECO:0000256" key="1">
    <source>
        <dbReference type="SAM" id="MobiDB-lite"/>
    </source>
</evidence>
<keyword evidence="2" id="KW-0472">Membrane</keyword>
<evidence type="ECO:0000256" key="2">
    <source>
        <dbReference type="SAM" id="Phobius"/>
    </source>
</evidence>
<protein>
    <submittedName>
        <fullName evidence="3">Uncharacterized protein</fullName>
    </submittedName>
</protein>
<reference evidence="3" key="1">
    <citation type="journal article" date="2014" name="Int. J. Syst. Evol. Microbiol.">
        <title>Complete genome sequence of Corynebacterium casei LMG S-19264T (=DSM 44701T), isolated from a smear-ripened cheese.</title>
        <authorList>
            <consortium name="US DOE Joint Genome Institute (JGI-PGF)"/>
            <person name="Walter F."/>
            <person name="Albersmeier A."/>
            <person name="Kalinowski J."/>
            <person name="Ruckert C."/>
        </authorList>
    </citation>
    <scope>NUCLEOTIDE SEQUENCE</scope>
    <source>
        <strain evidence="3">CGMCC 4.7308</strain>
    </source>
</reference>
<organism evidence="3 4">
    <name type="scientific">Nakamurella endophytica</name>
    <dbReference type="NCBI Taxonomy" id="1748367"/>
    <lineage>
        <taxon>Bacteria</taxon>
        <taxon>Bacillati</taxon>
        <taxon>Actinomycetota</taxon>
        <taxon>Actinomycetes</taxon>
        <taxon>Nakamurellales</taxon>
        <taxon>Nakamurellaceae</taxon>
        <taxon>Nakamurella</taxon>
    </lineage>
</organism>
<dbReference type="Proteomes" id="UP000655208">
    <property type="component" value="Unassembled WGS sequence"/>
</dbReference>
<keyword evidence="4" id="KW-1185">Reference proteome</keyword>
<evidence type="ECO:0000313" key="3">
    <source>
        <dbReference type="EMBL" id="GGL95951.1"/>
    </source>
</evidence>